<dbReference type="Proteomes" id="UP000527324">
    <property type="component" value="Unassembled WGS sequence"/>
</dbReference>
<dbReference type="AlphaFoldDB" id="A0A7W9F9E5"/>
<evidence type="ECO:0000313" key="3">
    <source>
        <dbReference type="Proteomes" id="UP000527324"/>
    </source>
</evidence>
<comment type="caution">
    <text evidence="2">The sequence shown here is derived from an EMBL/GenBank/DDBJ whole genome shotgun (WGS) entry which is preliminary data.</text>
</comment>
<name>A0A7W9F9E5_9CAUL</name>
<dbReference type="RefSeq" id="WP_255478930.1">
    <property type="nucleotide sequence ID" value="NZ_CAJFZW010000029.1"/>
</dbReference>
<feature type="transmembrane region" description="Helical" evidence="1">
    <location>
        <begin position="12"/>
        <end position="36"/>
    </location>
</feature>
<keyword evidence="3" id="KW-1185">Reference proteome</keyword>
<keyword evidence="1" id="KW-0812">Transmembrane</keyword>
<gene>
    <name evidence="2" type="ORF">GGQ93_002763</name>
</gene>
<reference evidence="2 3" key="1">
    <citation type="submission" date="2020-08" db="EMBL/GenBank/DDBJ databases">
        <title>Genomic Encyclopedia of Type Strains, Phase IV (KMG-IV): sequencing the most valuable type-strain genomes for metagenomic binning, comparative biology and taxonomic classification.</title>
        <authorList>
            <person name="Goeker M."/>
        </authorList>
    </citation>
    <scope>NUCLEOTIDE SEQUENCE [LARGE SCALE GENOMIC DNA]</scope>
    <source>
        <strain evidence="2 3">DSM 4731</strain>
    </source>
</reference>
<protein>
    <submittedName>
        <fullName evidence="2">Uncharacterized protein</fullName>
    </submittedName>
</protein>
<organism evidence="2 3">
    <name type="scientific">Brevundimonas aurantiaca</name>
    <dbReference type="NCBI Taxonomy" id="74316"/>
    <lineage>
        <taxon>Bacteria</taxon>
        <taxon>Pseudomonadati</taxon>
        <taxon>Pseudomonadota</taxon>
        <taxon>Alphaproteobacteria</taxon>
        <taxon>Caulobacterales</taxon>
        <taxon>Caulobacteraceae</taxon>
        <taxon>Brevundimonas</taxon>
    </lineage>
</organism>
<dbReference type="EMBL" id="JACHOQ010000009">
    <property type="protein sequence ID" value="MBB5741027.1"/>
    <property type="molecule type" value="Genomic_DNA"/>
</dbReference>
<evidence type="ECO:0000313" key="2">
    <source>
        <dbReference type="EMBL" id="MBB5741027.1"/>
    </source>
</evidence>
<sequence>MNQGDGQGPQGLAFGCLAAALTAAAAAAALWVVFVWDVNQA</sequence>
<dbReference type="GeneID" id="88841447"/>
<accession>A0A7W9F9E5</accession>
<evidence type="ECO:0000256" key="1">
    <source>
        <dbReference type="SAM" id="Phobius"/>
    </source>
</evidence>
<keyword evidence="1" id="KW-1133">Transmembrane helix</keyword>
<proteinExistence type="predicted"/>
<keyword evidence="1" id="KW-0472">Membrane</keyword>